<evidence type="ECO:0000256" key="1">
    <source>
        <dbReference type="SAM" id="MobiDB-lite"/>
    </source>
</evidence>
<evidence type="ECO:0000259" key="3">
    <source>
        <dbReference type="PROSITE" id="PS50887"/>
    </source>
</evidence>
<feature type="domain" description="GGDEF" evidence="3">
    <location>
        <begin position="903"/>
        <end position="1036"/>
    </location>
</feature>
<gene>
    <name evidence="4" type="ORF">G3446_05465</name>
</gene>
<organism evidence="4 5">
    <name type="scientific">Thiorhodococcus minor</name>
    <dbReference type="NCBI Taxonomy" id="57489"/>
    <lineage>
        <taxon>Bacteria</taxon>
        <taxon>Pseudomonadati</taxon>
        <taxon>Pseudomonadota</taxon>
        <taxon>Gammaproteobacteria</taxon>
        <taxon>Chromatiales</taxon>
        <taxon>Chromatiaceae</taxon>
        <taxon>Thiorhodococcus</taxon>
    </lineage>
</organism>
<dbReference type="CDD" id="cd01949">
    <property type="entry name" value="GGDEF"/>
    <property type="match status" value="1"/>
</dbReference>
<dbReference type="InterPro" id="IPR009875">
    <property type="entry name" value="PilZ_domain"/>
</dbReference>
<dbReference type="SMART" id="SM00267">
    <property type="entry name" value="GGDEF"/>
    <property type="match status" value="1"/>
</dbReference>
<dbReference type="NCBIfam" id="TIGR00254">
    <property type="entry name" value="GGDEF"/>
    <property type="match status" value="1"/>
</dbReference>
<evidence type="ECO:0000313" key="5">
    <source>
        <dbReference type="Proteomes" id="UP000483379"/>
    </source>
</evidence>
<comment type="caution">
    <text evidence="4">The sequence shown here is derived from an EMBL/GenBank/DDBJ whole genome shotgun (WGS) entry which is preliminary data.</text>
</comment>
<dbReference type="GO" id="GO:0035438">
    <property type="term" value="F:cyclic-di-GMP binding"/>
    <property type="evidence" value="ECO:0007669"/>
    <property type="project" value="InterPro"/>
</dbReference>
<dbReference type="InterPro" id="IPR050706">
    <property type="entry name" value="Cyclic-di-GMP_PDE-like"/>
</dbReference>
<feature type="domain" description="EAL" evidence="2">
    <location>
        <begin position="1047"/>
        <end position="1298"/>
    </location>
</feature>
<dbReference type="Pfam" id="PF00563">
    <property type="entry name" value="EAL"/>
    <property type="match status" value="1"/>
</dbReference>
<dbReference type="Pfam" id="PF07793">
    <property type="entry name" value="DUF1631"/>
    <property type="match status" value="1"/>
</dbReference>
<dbReference type="Gene3D" id="3.30.70.270">
    <property type="match status" value="1"/>
</dbReference>
<feature type="region of interest" description="Disordered" evidence="1">
    <location>
        <begin position="214"/>
        <end position="236"/>
    </location>
</feature>
<dbReference type="SUPFAM" id="SSF55073">
    <property type="entry name" value="Nucleotide cyclase"/>
    <property type="match status" value="1"/>
</dbReference>
<evidence type="ECO:0000313" key="4">
    <source>
        <dbReference type="EMBL" id="NEV61350.1"/>
    </source>
</evidence>
<accession>A0A6M0JUY3</accession>
<feature type="compositionally biased region" description="Low complexity" evidence="1">
    <location>
        <begin position="216"/>
        <end position="225"/>
    </location>
</feature>
<dbReference type="SUPFAM" id="SSF141868">
    <property type="entry name" value="EAL domain-like"/>
    <property type="match status" value="1"/>
</dbReference>
<dbReference type="SMART" id="SM00052">
    <property type="entry name" value="EAL"/>
    <property type="match status" value="1"/>
</dbReference>
<dbReference type="Gene3D" id="3.20.20.450">
    <property type="entry name" value="EAL domain"/>
    <property type="match status" value="1"/>
</dbReference>
<evidence type="ECO:0000259" key="2">
    <source>
        <dbReference type="PROSITE" id="PS50883"/>
    </source>
</evidence>
<dbReference type="PANTHER" id="PTHR33121">
    <property type="entry name" value="CYCLIC DI-GMP PHOSPHODIESTERASE PDEF"/>
    <property type="match status" value="1"/>
</dbReference>
<keyword evidence="5" id="KW-1185">Reference proteome</keyword>
<protein>
    <submittedName>
        <fullName evidence="4">DUF1631 family protein</fullName>
    </submittedName>
</protein>
<reference evidence="4 5" key="1">
    <citation type="submission" date="2020-02" db="EMBL/GenBank/DDBJ databases">
        <title>Genome sequences of Thiorhodococcus mannitoliphagus and Thiorhodococcus minor, purple sulfur photosynthetic bacteria in the gammaproteobacterial family, Chromatiaceae.</title>
        <authorList>
            <person name="Aviles F.A."/>
            <person name="Meyer T.E."/>
            <person name="Kyndt J.A."/>
        </authorList>
    </citation>
    <scope>NUCLEOTIDE SEQUENCE [LARGE SCALE GENOMIC DNA]</scope>
    <source>
        <strain evidence="4 5">DSM 11518</strain>
    </source>
</reference>
<proteinExistence type="predicted"/>
<dbReference type="InterPro" id="IPR012434">
    <property type="entry name" value="DUF1631"/>
</dbReference>
<dbReference type="InterPro" id="IPR043128">
    <property type="entry name" value="Rev_trsase/Diguanyl_cyclase"/>
</dbReference>
<dbReference type="GO" id="GO:0071111">
    <property type="term" value="F:cyclic-guanylate-specific phosphodiesterase activity"/>
    <property type="evidence" value="ECO:0007669"/>
    <property type="project" value="InterPro"/>
</dbReference>
<dbReference type="EMBL" id="JAAIJQ010000011">
    <property type="protein sequence ID" value="NEV61350.1"/>
    <property type="molecule type" value="Genomic_DNA"/>
</dbReference>
<name>A0A6M0JUY3_9GAMM</name>
<dbReference type="PROSITE" id="PS50887">
    <property type="entry name" value="GGDEF"/>
    <property type="match status" value="1"/>
</dbReference>
<dbReference type="InterPro" id="IPR000160">
    <property type="entry name" value="GGDEF_dom"/>
</dbReference>
<dbReference type="Pfam" id="PF00990">
    <property type="entry name" value="GGDEF"/>
    <property type="match status" value="1"/>
</dbReference>
<dbReference type="Pfam" id="PF07238">
    <property type="entry name" value="PilZ"/>
    <property type="match status" value="1"/>
</dbReference>
<feature type="compositionally biased region" description="Polar residues" evidence="1">
    <location>
        <begin position="345"/>
        <end position="355"/>
    </location>
</feature>
<dbReference type="InterPro" id="IPR001633">
    <property type="entry name" value="EAL_dom"/>
</dbReference>
<feature type="region of interest" description="Disordered" evidence="1">
    <location>
        <begin position="342"/>
        <end position="400"/>
    </location>
</feature>
<dbReference type="InterPro" id="IPR035919">
    <property type="entry name" value="EAL_sf"/>
</dbReference>
<dbReference type="PROSITE" id="PS50883">
    <property type="entry name" value="EAL"/>
    <property type="match status" value="1"/>
</dbReference>
<dbReference type="SUPFAM" id="SSF141371">
    <property type="entry name" value="PilZ domain-like"/>
    <property type="match status" value="1"/>
</dbReference>
<dbReference type="PANTHER" id="PTHR33121:SF23">
    <property type="entry name" value="CYCLIC DI-GMP PHOSPHODIESTERASE PDEB"/>
    <property type="match status" value="1"/>
</dbReference>
<dbReference type="CDD" id="cd01948">
    <property type="entry name" value="EAL"/>
    <property type="match status" value="1"/>
</dbReference>
<dbReference type="Gene3D" id="2.40.10.220">
    <property type="entry name" value="predicted glycosyltransferase like domains"/>
    <property type="match status" value="1"/>
</dbReference>
<dbReference type="Proteomes" id="UP000483379">
    <property type="component" value="Unassembled WGS sequence"/>
</dbReference>
<dbReference type="InterPro" id="IPR029787">
    <property type="entry name" value="Nucleotide_cyclase"/>
</dbReference>
<sequence length="1298" mass="143813">MCIIAAMIEQAKSGRERRIQTRYLVDLHAKVRGRNQLPTNCRIRNICNGGVLMETELSEPELPFQPGDHVDLHFDLPDTQSMDPVQAVVEVMHRADRGLGARFIRLAGDGRSRLARFISERAAASRDPAGELESNPVRLRAREVLQGVGQQRLGGLLDSLLETLVEELWAHIERADSDVERTQLSGEIGALARAIHNEDFSERLKEQLIGSLQNVGKPAPEGESPGKPPGGDLTSEGLQLVDQEEFEVWLAKSELASRLEEELREPLEALRTQISAIFHGSHLPMEPMVLAETIEQMLGELGLGPQLQRTALQAVSTHLSRNLGSFYREMLRAWTSAGLADLQPADQNPGAQDQVQGGPDMAGAAPSIGPDAVGETPGVEQPRSQGQPMPPGGGGTQNFQDARTISQAAGLMADILSQHAQRPYYYPGFDRRAPRPYVGGRRVADMLAGLPQSFQMPETDARRPLRELVQQWLQAAEAKGGSEGPPPPMAPQVEERVDVTDRLLSLMLADPAAPSRVKSLIRPLTTRFLSMALTEPGGVTDAKLPLINLINKLEQLANYAQGDESSDDGFRKELEAIIQKLASAETPDEKTIDEASKKVDDLESRAGQEYKDNISNWVNICESKERARLAREEVRARLNETFSGKRVHKVILELLGIGWRNLLDLWCANVGMQGARWIHHWEVLTGLHAYTREAQGEVDRNDLPELDALIEEIRSGLTYMGIDPIVGDELLERIENAMRRARASLNREQDYLVFSPLKPDPESEPDRVPQDLSASDWERALDDVGSLSVGSLIWMRSKDASKALRLIWRNDDGSRLAVTDTMGKKVKVLRRNRLAEAFARGQARAQAPTGKRIVTRAADAALSEMQERLKYHETHDPLTGLSNQRMLVGSLTQLMIPEQRSASMHALCFLELDRYDTLTGTFGFSVGERMLMAVARLLEGVVADAVCLSYLGGSRFGVLMPVMDTDHAVEVGESVRAGLTVLPFDLQDKPFRISGSLGLAMLAGDNLSPEKIVSAASVACLAAQREGGDRVVLFREDDEVISRQLDHMRNWAKAEDVIKAGRRKLRYQRIVPVDESSELSPHCEILLSVYDEDGVPLPLQSFIAAAEAFNMMREVDRQVIEETFKWVKNNPERVREIGGVAINLSGQSLSDPDLLRYIKAALEEYGIPIEMISFEVTETAAIVNLDQAAIILDDIKALGCKIALDDFGAGMSSYSYLKRLPVDYVKIDGSFVRDILVSPQDREIVKSFNEIAHFMGKKTIAEYVENQEILELLRDIGVDFAQGYAIEKPKFIEELRPL</sequence>